<name>A0A839USW8_9GAMM</name>
<evidence type="ECO:0000313" key="1">
    <source>
        <dbReference type="EMBL" id="MBB3168477.1"/>
    </source>
</evidence>
<keyword evidence="2" id="KW-1185">Reference proteome</keyword>
<dbReference type="Proteomes" id="UP000559987">
    <property type="component" value="Unassembled WGS sequence"/>
</dbReference>
<comment type="caution">
    <text evidence="1">The sequence shown here is derived from an EMBL/GenBank/DDBJ whole genome shotgun (WGS) entry which is preliminary data.</text>
</comment>
<reference evidence="1 2" key="1">
    <citation type="submission" date="2020-08" db="EMBL/GenBank/DDBJ databases">
        <title>Genomic Encyclopedia of Type Strains, Phase III (KMG-III): the genomes of soil and plant-associated and newly described type strains.</title>
        <authorList>
            <person name="Whitman W."/>
        </authorList>
    </citation>
    <scope>NUCLEOTIDE SEQUENCE [LARGE SCALE GENOMIC DNA]</scope>
    <source>
        <strain evidence="1 2">CECT 8571</strain>
    </source>
</reference>
<proteinExistence type="predicted"/>
<protein>
    <submittedName>
        <fullName evidence="1">Uncharacterized protein</fullName>
    </submittedName>
</protein>
<dbReference type="EMBL" id="JACHXZ010000002">
    <property type="protein sequence ID" value="MBB3168477.1"/>
    <property type="molecule type" value="Genomic_DNA"/>
</dbReference>
<dbReference type="AlphaFoldDB" id="A0A839USW8"/>
<accession>A0A839USW8</accession>
<gene>
    <name evidence="1" type="ORF">FHS30_001661</name>
</gene>
<evidence type="ECO:0000313" key="2">
    <source>
        <dbReference type="Proteomes" id="UP000559987"/>
    </source>
</evidence>
<dbReference type="RefSeq" id="WP_183909954.1">
    <property type="nucleotide sequence ID" value="NZ_JACHXZ010000002.1"/>
</dbReference>
<sequence>MGIYEPELIGLIIRPTLRQLGLHSDRAEQLLLQAAAASELGHHLCADKAKQLGLYRITPYQHRQVWDTYLVNHPDLASTVRGLASQRAFLANPDDELITNLRYATAIAWLLIQSTLESSDTGSQDDLQLLAIAFNRQPYLAA</sequence>
<organism evidence="1 2">
    <name type="scientific">Simiduia aestuariiviva</name>
    <dbReference type="NCBI Taxonomy" id="1510459"/>
    <lineage>
        <taxon>Bacteria</taxon>
        <taxon>Pseudomonadati</taxon>
        <taxon>Pseudomonadota</taxon>
        <taxon>Gammaproteobacteria</taxon>
        <taxon>Cellvibrionales</taxon>
        <taxon>Cellvibrionaceae</taxon>
        <taxon>Simiduia</taxon>
    </lineage>
</organism>